<evidence type="ECO:0000256" key="3">
    <source>
        <dbReference type="ARBA" id="ARBA00022989"/>
    </source>
</evidence>
<keyword evidence="3 7" id="KW-1133">Transmembrane helix</keyword>
<dbReference type="InterPro" id="IPR045119">
    <property type="entry name" value="SUN1-5"/>
</dbReference>
<dbReference type="PROSITE" id="PS51469">
    <property type="entry name" value="SUN"/>
    <property type="match status" value="1"/>
</dbReference>
<evidence type="ECO:0000256" key="2">
    <source>
        <dbReference type="ARBA" id="ARBA00022692"/>
    </source>
</evidence>
<dbReference type="GO" id="GO:0034993">
    <property type="term" value="C:meiotic nuclear membrane microtubule tethering complex"/>
    <property type="evidence" value="ECO:0007669"/>
    <property type="project" value="TreeGrafter"/>
</dbReference>
<feature type="region of interest" description="Disordered" evidence="6">
    <location>
        <begin position="145"/>
        <end position="166"/>
    </location>
</feature>
<evidence type="ECO:0000313" key="10">
    <source>
        <dbReference type="Proteomes" id="UP000594260"/>
    </source>
</evidence>
<dbReference type="GeneID" id="111248553"/>
<keyword evidence="2 7" id="KW-0812">Transmembrane</keyword>
<dbReference type="AlphaFoldDB" id="A0A7M7JT37"/>
<keyword evidence="4" id="KW-0175">Coiled coil</keyword>
<dbReference type="Proteomes" id="UP000594260">
    <property type="component" value="Unplaced"/>
</dbReference>
<organism evidence="9 10">
    <name type="scientific">Varroa destructor</name>
    <name type="common">Honeybee mite</name>
    <dbReference type="NCBI Taxonomy" id="109461"/>
    <lineage>
        <taxon>Eukaryota</taxon>
        <taxon>Metazoa</taxon>
        <taxon>Ecdysozoa</taxon>
        <taxon>Arthropoda</taxon>
        <taxon>Chelicerata</taxon>
        <taxon>Arachnida</taxon>
        <taxon>Acari</taxon>
        <taxon>Parasitiformes</taxon>
        <taxon>Mesostigmata</taxon>
        <taxon>Gamasina</taxon>
        <taxon>Dermanyssoidea</taxon>
        <taxon>Varroidae</taxon>
        <taxon>Varroa</taxon>
    </lineage>
</organism>
<dbReference type="PANTHER" id="PTHR12911">
    <property type="entry name" value="SAD1/UNC-84-LIKE PROTEIN-RELATED"/>
    <property type="match status" value="1"/>
</dbReference>
<comment type="subcellular location">
    <subcellularLocation>
        <location evidence="1">Membrane</location>
    </subcellularLocation>
</comment>
<proteinExistence type="predicted"/>
<evidence type="ECO:0000256" key="6">
    <source>
        <dbReference type="SAM" id="MobiDB-lite"/>
    </source>
</evidence>
<evidence type="ECO:0000256" key="7">
    <source>
        <dbReference type="SAM" id="Phobius"/>
    </source>
</evidence>
<evidence type="ECO:0000256" key="5">
    <source>
        <dbReference type="ARBA" id="ARBA00023136"/>
    </source>
</evidence>
<evidence type="ECO:0000256" key="1">
    <source>
        <dbReference type="ARBA" id="ARBA00004370"/>
    </source>
</evidence>
<evidence type="ECO:0000259" key="8">
    <source>
        <dbReference type="PROSITE" id="PS51469"/>
    </source>
</evidence>
<keyword evidence="10" id="KW-1185">Reference proteome</keyword>
<dbReference type="Gene3D" id="2.60.120.260">
    <property type="entry name" value="Galactose-binding domain-like"/>
    <property type="match status" value="1"/>
</dbReference>
<dbReference type="InParanoid" id="A0A7M7JT37"/>
<dbReference type="PANTHER" id="PTHR12911:SF8">
    <property type="entry name" value="KLAROID PROTEIN-RELATED"/>
    <property type="match status" value="1"/>
</dbReference>
<name>A0A7M7JT37_VARDE</name>
<sequence length="431" mass="48100">MRSSIISLPFVALYLIHAWLFTFDVLLLSRRRARTPVAVGTLCVLFGTLIYVIVTCGNLPQLEMRLPDFDFHNLYFPGRRSAGKQPYVPWEPASGNFGTASCVSEGNNIYPDGQQANQQRQKDMCFLPKKTIAPGISHHILESQQELGTSQERQLDTSGNPQQQLNAAENCQDSGQINFSGFSVPPVLPCAQCPDNRDWFLEQLARLSRRVDHLQAQVDKCDCGSLKVGQVGPELDAAIRRALMLYDADKTGMADYALESAGGSVLSTRCTETYDMSMGRYYLFGFIPLFWHRPSPRLAIQPTLSVGQCWPFKGSIGYLVVRLSRRVVVDAFALEHIPASLAPAGNIDSSPNHFEVFGLENEDDTVGVFLGSYSYTTTGEPLQHFKVQADVGDRSFDTVELKILTNHGNLHYTCLYRFRVHGRPVHDDGLW</sequence>
<evidence type="ECO:0000256" key="4">
    <source>
        <dbReference type="ARBA" id="ARBA00023054"/>
    </source>
</evidence>
<protein>
    <recommendedName>
        <fullName evidence="8">SUN domain-containing protein</fullName>
    </recommendedName>
</protein>
<dbReference type="InterPro" id="IPR012919">
    <property type="entry name" value="SUN_dom"/>
</dbReference>
<evidence type="ECO:0000313" key="9">
    <source>
        <dbReference type="EnsemblMetazoa" id="XP_022656772"/>
    </source>
</evidence>
<dbReference type="Pfam" id="PF07738">
    <property type="entry name" value="Sad1_UNC"/>
    <property type="match status" value="1"/>
</dbReference>
<feature type="domain" description="SUN" evidence="8">
    <location>
        <begin position="262"/>
        <end position="425"/>
    </location>
</feature>
<feature type="transmembrane region" description="Helical" evidence="7">
    <location>
        <begin position="35"/>
        <end position="54"/>
    </location>
</feature>
<dbReference type="OrthoDB" id="342281at2759"/>
<accession>A0A7M7JT37</accession>
<dbReference type="RefSeq" id="XP_022656772.1">
    <property type="nucleotide sequence ID" value="XM_022801037.1"/>
</dbReference>
<dbReference type="KEGG" id="vde:111248553"/>
<dbReference type="FunFam" id="2.60.120.260:FF:000009">
    <property type="entry name" value="SUN domain-containing protein 1 isoform X1"/>
    <property type="match status" value="1"/>
</dbReference>
<reference evidence="9" key="1">
    <citation type="submission" date="2021-01" db="UniProtKB">
        <authorList>
            <consortium name="EnsemblMetazoa"/>
        </authorList>
    </citation>
    <scope>IDENTIFICATION</scope>
</reference>
<dbReference type="EnsemblMetazoa" id="XM_022801037">
    <property type="protein sequence ID" value="XP_022656772"/>
    <property type="gene ID" value="LOC111248553"/>
</dbReference>
<feature type="transmembrane region" description="Helical" evidence="7">
    <location>
        <begin position="6"/>
        <end position="28"/>
    </location>
</feature>
<dbReference type="GO" id="GO:0043495">
    <property type="term" value="F:protein-membrane adaptor activity"/>
    <property type="evidence" value="ECO:0007669"/>
    <property type="project" value="TreeGrafter"/>
</dbReference>
<keyword evidence="5 7" id="KW-0472">Membrane</keyword>